<sequence length="396" mass="42472">MRLRFRNLFWAGAGLVILALMVFAFWPRPVLVDLADVARGPMSVAVRDEGRTRVRDVYVVSAPVAGRLLRVERESGDAVEAGETVARLLPSEPALLDARSESEARAAVRLAEAAQSFARAEAASALAALNFAQAEFQRIESLHTGGVASQGALDRVRLDLRRAQAAYNTAQAGVRMRDAELEAAQARLQPDHVDGESEVMEIAAPVGGLVLQVLQESESPVAAGAPLLEIGNPADLEIVVELLSTDAVQVRDGAAATISDWGDGALPLRGRVRRVEPYGFLKISALGVEEQRVNVIVDLVDPPEDWQRLGHGFRVEAAIETWSEEDVLQVPVPALFRHEGGWALFIVEAGRARLTPVEIGHDNGEVAEILSGLSGEETVVLYPGEAVSDGISVTAR</sequence>
<dbReference type="Gene3D" id="2.40.420.20">
    <property type="match status" value="1"/>
</dbReference>
<feature type="domain" description="YknX-like C-terminal permuted SH3-like" evidence="3">
    <location>
        <begin position="327"/>
        <end position="394"/>
    </location>
</feature>
<dbReference type="Proteomes" id="UP001595379">
    <property type="component" value="Unassembled WGS sequence"/>
</dbReference>
<name>A0ABV7A1A5_9PROT</name>
<keyword evidence="2" id="KW-0175">Coiled coil</keyword>
<dbReference type="RefSeq" id="WP_343165293.1">
    <property type="nucleotide sequence ID" value="NZ_JBHRSV010000031.1"/>
</dbReference>
<evidence type="ECO:0000259" key="3">
    <source>
        <dbReference type="Pfam" id="PF25989"/>
    </source>
</evidence>
<dbReference type="Pfam" id="PF25989">
    <property type="entry name" value="YknX_C"/>
    <property type="match status" value="1"/>
</dbReference>
<evidence type="ECO:0000313" key="5">
    <source>
        <dbReference type="Proteomes" id="UP001595379"/>
    </source>
</evidence>
<organism evidence="4 5">
    <name type="scientific">Hyphobacterium vulgare</name>
    <dbReference type="NCBI Taxonomy" id="1736751"/>
    <lineage>
        <taxon>Bacteria</taxon>
        <taxon>Pseudomonadati</taxon>
        <taxon>Pseudomonadota</taxon>
        <taxon>Alphaproteobacteria</taxon>
        <taxon>Maricaulales</taxon>
        <taxon>Maricaulaceae</taxon>
        <taxon>Hyphobacterium</taxon>
    </lineage>
</organism>
<comment type="caution">
    <text evidence="4">The sequence shown here is derived from an EMBL/GenBank/DDBJ whole genome shotgun (WGS) entry which is preliminary data.</text>
</comment>
<gene>
    <name evidence="4" type="ORF">ACFOOR_15195</name>
</gene>
<evidence type="ECO:0000256" key="1">
    <source>
        <dbReference type="ARBA" id="ARBA00004196"/>
    </source>
</evidence>
<dbReference type="EMBL" id="JBHRSV010000031">
    <property type="protein sequence ID" value="MFC2927452.1"/>
    <property type="molecule type" value="Genomic_DNA"/>
</dbReference>
<comment type="subcellular location">
    <subcellularLocation>
        <location evidence="1">Cell envelope</location>
    </subcellularLocation>
</comment>
<evidence type="ECO:0000313" key="4">
    <source>
        <dbReference type="EMBL" id="MFC2927452.1"/>
    </source>
</evidence>
<dbReference type="Gene3D" id="2.40.50.100">
    <property type="match status" value="1"/>
</dbReference>
<keyword evidence="5" id="KW-1185">Reference proteome</keyword>
<dbReference type="InterPro" id="IPR058637">
    <property type="entry name" value="YknX-like_C"/>
</dbReference>
<dbReference type="Gene3D" id="1.10.287.470">
    <property type="entry name" value="Helix hairpin bin"/>
    <property type="match status" value="1"/>
</dbReference>
<accession>A0ABV7A1A5</accession>
<dbReference type="PANTHER" id="PTHR32347">
    <property type="entry name" value="EFFLUX SYSTEM COMPONENT YKNX-RELATED"/>
    <property type="match status" value="1"/>
</dbReference>
<protein>
    <submittedName>
        <fullName evidence="4">Efflux RND transporter periplasmic adaptor subunit</fullName>
    </submittedName>
</protein>
<dbReference type="InterPro" id="IPR050465">
    <property type="entry name" value="UPF0194_transport"/>
</dbReference>
<proteinExistence type="predicted"/>
<dbReference type="PANTHER" id="PTHR32347:SF29">
    <property type="entry name" value="UPF0194 MEMBRANE PROTEIN YBHG"/>
    <property type="match status" value="1"/>
</dbReference>
<evidence type="ECO:0000256" key="2">
    <source>
        <dbReference type="ARBA" id="ARBA00023054"/>
    </source>
</evidence>
<reference evidence="5" key="1">
    <citation type="journal article" date="2019" name="Int. J. Syst. Evol. Microbiol.">
        <title>The Global Catalogue of Microorganisms (GCM) 10K type strain sequencing project: providing services to taxonomists for standard genome sequencing and annotation.</title>
        <authorList>
            <consortium name="The Broad Institute Genomics Platform"/>
            <consortium name="The Broad Institute Genome Sequencing Center for Infectious Disease"/>
            <person name="Wu L."/>
            <person name="Ma J."/>
        </authorList>
    </citation>
    <scope>NUCLEOTIDE SEQUENCE [LARGE SCALE GENOMIC DNA]</scope>
    <source>
        <strain evidence="5">KCTC 52487</strain>
    </source>
</reference>